<dbReference type="Proteomes" id="UP000622166">
    <property type="component" value="Unassembled WGS sequence"/>
</dbReference>
<comment type="caution">
    <text evidence="1">The sequence shown here is derived from an EMBL/GenBank/DDBJ whole genome shotgun (WGS) entry which is preliminary data.</text>
</comment>
<dbReference type="EMBL" id="BMVW01000028">
    <property type="protein sequence ID" value="GGZ42573.1"/>
    <property type="molecule type" value="Genomic_DNA"/>
</dbReference>
<reference evidence="1" key="2">
    <citation type="submission" date="2020-09" db="EMBL/GenBank/DDBJ databases">
        <authorList>
            <person name="Sun Q."/>
            <person name="Ohkuma M."/>
        </authorList>
    </citation>
    <scope>NUCLEOTIDE SEQUENCE</scope>
    <source>
        <strain evidence="1">JCM 4815</strain>
    </source>
</reference>
<accession>A0A918UYA8</accession>
<reference evidence="1" key="1">
    <citation type="journal article" date="2014" name="Int. J. Syst. Evol. Microbiol.">
        <title>Complete genome sequence of Corynebacterium casei LMG S-19264T (=DSM 44701T), isolated from a smear-ripened cheese.</title>
        <authorList>
            <consortium name="US DOE Joint Genome Institute (JGI-PGF)"/>
            <person name="Walter F."/>
            <person name="Albersmeier A."/>
            <person name="Kalinowski J."/>
            <person name="Ruckert C."/>
        </authorList>
    </citation>
    <scope>NUCLEOTIDE SEQUENCE</scope>
    <source>
        <strain evidence="1">JCM 4815</strain>
    </source>
</reference>
<gene>
    <name evidence="1" type="ORF">GCM10010365_74040</name>
</gene>
<evidence type="ECO:0000313" key="2">
    <source>
        <dbReference type="Proteomes" id="UP000622166"/>
    </source>
</evidence>
<proteinExistence type="predicted"/>
<protein>
    <submittedName>
        <fullName evidence="1">Uncharacterized protein</fullName>
    </submittedName>
</protein>
<organism evidence="1 2">
    <name type="scientific">Streptomyces poonensis</name>
    <dbReference type="NCBI Taxonomy" id="68255"/>
    <lineage>
        <taxon>Bacteria</taxon>
        <taxon>Bacillati</taxon>
        <taxon>Actinomycetota</taxon>
        <taxon>Actinomycetes</taxon>
        <taxon>Kitasatosporales</taxon>
        <taxon>Streptomycetaceae</taxon>
        <taxon>Streptomyces</taxon>
    </lineage>
</organism>
<sequence>MRVLFTTTARPLVTEETPGAFWRGLRLLAVDGICWDVADTAANESASAARATAAGRTVGVHVNRAQLMMRRPRVLVSPQWTVDSVRGPGTSHATLMTTLPEV</sequence>
<dbReference type="AlphaFoldDB" id="A0A918UYA8"/>
<keyword evidence="2" id="KW-1185">Reference proteome</keyword>
<evidence type="ECO:0000313" key="1">
    <source>
        <dbReference type="EMBL" id="GGZ42573.1"/>
    </source>
</evidence>
<name>A0A918UYA8_9ACTN</name>